<protein>
    <submittedName>
        <fullName evidence="1">Uncharacterized protein</fullName>
    </submittedName>
</protein>
<feature type="non-terminal residue" evidence="1">
    <location>
        <position position="1"/>
    </location>
</feature>
<gene>
    <name evidence="1" type="primary">ORF223566</name>
</gene>
<accession>A0A0B7C5D2</accession>
<sequence>THKSLPVNLDIHPQIFACQFIIHPPTNLVLSTNESIRHPPTGLVMSINESIRHPSAHTVHTSTHNVHTSAHTVHT</sequence>
<name>A0A0B7C5D2_9EUPU</name>
<dbReference type="AlphaFoldDB" id="A0A0B7C5D2"/>
<dbReference type="EMBL" id="HACG01053511">
    <property type="protein sequence ID" value="CEL00382.1"/>
    <property type="molecule type" value="Transcribed_RNA"/>
</dbReference>
<reference evidence="1" key="1">
    <citation type="submission" date="2014-12" db="EMBL/GenBank/DDBJ databases">
        <title>Insight into the proteome of Arion vulgaris.</title>
        <authorList>
            <person name="Aradska J."/>
            <person name="Bulat T."/>
            <person name="Smidak R."/>
            <person name="Sarate P."/>
            <person name="Gangsoo J."/>
            <person name="Sialana F."/>
            <person name="Bilban M."/>
            <person name="Lubec G."/>
        </authorList>
    </citation>
    <scope>NUCLEOTIDE SEQUENCE</scope>
    <source>
        <tissue evidence="1">Skin</tissue>
    </source>
</reference>
<proteinExistence type="predicted"/>
<feature type="non-terminal residue" evidence="1">
    <location>
        <position position="75"/>
    </location>
</feature>
<organism evidence="1">
    <name type="scientific">Arion vulgaris</name>
    <dbReference type="NCBI Taxonomy" id="1028688"/>
    <lineage>
        <taxon>Eukaryota</taxon>
        <taxon>Metazoa</taxon>
        <taxon>Spiralia</taxon>
        <taxon>Lophotrochozoa</taxon>
        <taxon>Mollusca</taxon>
        <taxon>Gastropoda</taxon>
        <taxon>Heterobranchia</taxon>
        <taxon>Euthyneura</taxon>
        <taxon>Panpulmonata</taxon>
        <taxon>Eupulmonata</taxon>
        <taxon>Stylommatophora</taxon>
        <taxon>Helicina</taxon>
        <taxon>Arionoidea</taxon>
        <taxon>Arionidae</taxon>
        <taxon>Arion</taxon>
    </lineage>
</organism>
<evidence type="ECO:0000313" key="1">
    <source>
        <dbReference type="EMBL" id="CEL00382.1"/>
    </source>
</evidence>